<proteinExistence type="predicted"/>
<name>A0A4S8JKS8_MUSBA</name>
<reference evidence="2 3" key="1">
    <citation type="journal article" date="2019" name="Nat. Plants">
        <title>Genome sequencing of Musa balbisiana reveals subgenome evolution and function divergence in polyploid bananas.</title>
        <authorList>
            <person name="Yao X."/>
        </authorList>
    </citation>
    <scope>NUCLEOTIDE SEQUENCE [LARGE SCALE GENOMIC DNA]</scope>
    <source>
        <strain evidence="3">cv. DH-PKW</strain>
        <tissue evidence="2">Leaves</tissue>
    </source>
</reference>
<feature type="region of interest" description="Disordered" evidence="1">
    <location>
        <begin position="54"/>
        <end position="99"/>
    </location>
</feature>
<dbReference type="Proteomes" id="UP000317650">
    <property type="component" value="Chromosome 1"/>
</dbReference>
<dbReference type="AlphaFoldDB" id="A0A4S8JKS8"/>
<evidence type="ECO:0000256" key="1">
    <source>
        <dbReference type="SAM" id="MobiDB-lite"/>
    </source>
</evidence>
<comment type="caution">
    <text evidence="2">The sequence shown here is derived from an EMBL/GenBank/DDBJ whole genome shotgun (WGS) entry which is preliminary data.</text>
</comment>
<feature type="compositionally biased region" description="Pro residues" evidence="1">
    <location>
        <begin position="75"/>
        <end position="84"/>
    </location>
</feature>
<organism evidence="2 3">
    <name type="scientific">Musa balbisiana</name>
    <name type="common">Banana</name>
    <dbReference type="NCBI Taxonomy" id="52838"/>
    <lineage>
        <taxon>Eukaryota</taxon>
        <taxon>Viridiplantae</taxon>
        <taxon>Streptophyta</taxon>
        <taxon>Embryophyta</taxon>
        <taxon>Tracheophyta</taxon>
        <taxon>Spermatophyta</taxon>
        <taxon>Magnoliopsida</taxon>
        <taxon>Liliopsida</taxon>
        <taxon>Zingiberales</taxon>
        <taxon>Musaceae</taxon>
        <taxon>Musa</taxon>
    </lineage>
</organism>
<accession>A0A4S8JKS8</accession>
<gene>
    <name evidence="2" type="ORF">C4D60_Mb01t03140</name>
</gene>
<sequence>MATAAAVRSHHYRSFRRIDGSSLYRVSYRCSIASPNEASPTIVTPPPASCSISIPHPLFHSTRSSPPQRHHDPSLPFPLHPPVPGEGRPTASRSGPAGATVVASVSNRLQGEKEREMIGSLEALGTPPFPSLSLLRIGVTCYGKETAGRSERKHRDSYKLWGWGHRHAHTCSG</sequence>
<evidence type="ECO:0000313" key="3">
    <source>
        <dbReference type="Proteomes" id="UP000317650"/>
    </source>
</evidence>
<dbReference type="EMBL" id="PYDT01000004">
    <property type="protein sequence ID" value="THU62249.1"/>
    <property type="molecule type" value="Genomic_DNA"/>
</dbReference>
<evidence type="ECO:0000313" key="2">
    <source>
        <dbReference type="EMBL" id="THU62249.1"/>
    </source>
</evidence>
<keyword evidence="3" id="KW-1185">Reference proteome</keyword>
<protein>
    <submittedName>
        <fullName evidence="2">Uncharacterized protein</fullName>
    </submittedName>
</protein>